<dbReference type="InterPro" id="IPR052394">
    <property type="entry name" value="LRR-containing"/>
</dbReference>
<name>A0A2T7P636_POMCA</name>
<dbReference type="PROSITE" id="PS51450">
    <property type="entry name" value="LRR"/>
    <property type="match status" value="1"/>
</dbReference>
<dbReference type="PANTHER" id="PTHR24114:SF50">
    <property type="entry name" value="RNI-LIKE PROTEIN"/>
    <property type="match status" value="1"/>
</dbReference>
<organism evidence="2 3">
    <name type="scientific">Pomacea canaliculata</name>
    <name type="common">Golden apple snail</name>
    <dbReference type="NCBI Taxonomy" id="400727"/>
    <lineage>
        <taxon>Eukaryota</taxon>
        <taxon>Metazoa</taxon>
        <taxon>Spiralia</taxon>
        <taxon>Lophotrochozoa</taxon>
        <taxon>Mollusca</taxon>
        <taxon>Gastropoda</taxon>
        <taxon>Caenogastropoda</taxon>
        <taxon>Architaenioglossa</taxon>
        <taxon>Ampullarioidea</taxon>
        <taxon>Ampullariidae</taxon>
        <taxon>Pomacea</taxon>
    </lineage>
</organism>
<feature type="compositionally biased region" description="Low complexity" evidence="1">
    <location>
        <begin position="1"/>
        <end position="17"/>
    </location>
</feature>
<evidence type="ECO:0000313" key="3">
    <source>
        <dbReference type="Proteomes" id="UP000245119"/>
    </source>
</evidence>
<dbReference type="SUPFAM" id="SSF52047">
    <property type="entry name" value="RNI-like"/>
    <property type="match status" value="1"/>
</dbReference>
<dbReference type="Pfam" id="PF13516">
    <property type="entry name" value="LRR_6"/>
    <property type="match status" value="3"/>
</dbReference>
<dbReference type="Gene3D" id="3.80.10.10">
    <property type="entry name" value="Ribonuclease Inhibitor"/>
    <property type="match status" value="1"/>
</dbReference>
<protein>
    <submittedName>
        <fullName evidence="2">Uncharacterized protein</fullName>
    </submittedName>
</protein>
<dbReference type="InterPro" id="IPR032675">
    <property type="entry name" value="LRR_dom_sf"/>
</dbReference>
<sequence>MSQSSASESTSESSCSTEGKRIQEGPLEDEYDDSDALDPPPSPGKQGFQSPGEIRGRVLLMELRLSGFAVEQGDLRFQGKAPIVDEPERVKVMYTAVCLDTRTVPSQRYIREIWRQRVVVCHQGLDHRQGKAIAVSLKASDVSQNDLGTEGAELLAALITRETPLECILSAGNCFGDMAAKFLGEALKSNDRLLELDLSCNLFEIGSGKSLAEGLAQNMNLKWLDLSYNHFRHAGLLALLTGLKQNTGLRSLSLAWSCLDSRHVIALGKSLQDNCCLLSLDLSGCRLNSAAILKLLTTLQGNTSLKTLNVSHPDCCLAPVSVCKYPPVVAASEHQEDSELEDMIHNLREAKPTFTLNYRNDDRGDEVLMRHMTRGLVRHRSDPLLLLLDHVHAKNTDIAGLLLSCSSLDNQKVVKRHAFVRGLMDFGINLTMEQVNSLIAMFDPEADWEIEIDHVVDLCQRYRQKTWWELEEEEAQLQQIVRPSEDKNIIYPSSVPIFIRSPVGQPGSGTCQDASEAGDRSREDRQRLEKMRLKMSQEAGDVSCWWEAGEVGSAARIKKEVSCSRLTATWRGHRGEVLVGKLDLRSLLSKKGVDKVRVVESVDNI</sequence>
<proteinExistence type="predicted"/>
<gene>
    <name evidence="2" type="ORF">C0Q70_11473</name>
</gene>
<dbReference type="SMART" id="SM00368">
    <property type="entry name" value="LRR_RI"/>
    <property type="match status" value="4"/>
</dbReference>
<dbReference type="PANTHER" id="PTHR24114">
    <property type="entry name" value="LEUCINE RICH REPEAT FAMILY PROTEIN"/>
    <property type="match status" value="1"/>
</dbReference>
<accession>A0A2T7P636</accession>
<dbReference type="AlphaFoldDB" id="A0A2T7P636"/>
<evidence type="ECO:0000313" key="2">
    <source>
        <dbReference type="EMBL" id="PVD28878.1"/>
    </source>
</evidence>
<dbReference type="Proteomes" id="UP000245119">
    <property type="component" value="Linkage Group LG6"/>
</dbReference>
<dbReference type="InterPro" id="IPR001611">
    <property type="entry name" value="Leu-rich_rpt"/>
</dbReference>
<dbReference type="OrthoDB" id="120976at2759"/>
<evidence type="ECO:0000256" key="1">
    <source>
        <dbReference type="SAM" id="MobiDB-lite"/>
    </source>
</evidence>
<reference evidence="2 3" key="1">
    <citation type="submission" date="2018-04" db="EMBL/GenBank/DDBJ databases">
        <title>The genome of golden apple snail Pomacea canaliculata provides insight into stress tolerance and invasive adaptation.</title>
        <authorList>
            <person name="Liu C."/>
            <person name="Liu B."/>
            <person name="Ren Y."/>
            <person name="Zhang Y."/>
            <person name="Wang H."/>
            <person name="Li S."/>
            <person name="Jiang F."/>
            <person name="Yin L."/>
            <person name="Zhang G."/>
            <person name="Qian W."/>
            <person name="Fan W."/>
        </authorList>
    </citation>
    <scope>NUCLEOTIDE SEQUENCE [LARGE SCALE GENOMIC DNA]</scope>
    <source>
        <strain evidence="2">SZHN2017</strain>
        <tissue evidence="2">Muscle</tissue>
    </source>
</reference>
<feature type="region of interest" description="Disordered" evidence="1">
    <location>
        <begin position="503"/>
        <end position="523"/>
    </location>
</feature>
<feature type="region of interest" description="Disordered" evidence="1">
    <location>
        <begin position="1"/>
        <end position="51"/>
    </location>
</feature>
<feature type="compositionally biased region" description="Acidic residues" evidence="1">
    <location>
        <begin position="26"/>
        <end position="36"/>
    </location>
</feature>
<comment type="caution">
    <text evidence="2">The sequence shown here is derived from an EMBL/GenBank/DDBJ whole genome shotgun (WGS) entry which is preliminary data.</text>
</comment>
<dbReference type="EMBL" id="PZQS01000006">
    <property type="protein sequence ID" value="PVD28878.1"/>
    <property type="molecule type" value="Genomic_DNA"/>
</dbReference>
<keyword evidence="3" id="KW-1185">Reference proteome</keyword>